<evidence type="ECO:0000313" key="2">
    <source>
        <dbReference type="Proteomes" id="UP000422108"/>
    </source>
</evidence>
<dbReference type="EMBL" id="AP021879">
    <property type="protein sequence ID" value="BBO89398.1"/>
    <property type="molecule type" value="Genomic_DNA"/>
</dbReference>
<gene>
    <name evidence="1" type="ORF">DSCOOX_25780</name>
</gene>
<reference evidence="1 2" key="1">
    <citation type="submission" date="2019-11" db="EMBL/GenBank/DDBJ databases">
        <title>Comparative genomics of hydrocarbon-degrading Desulfosarcina strains.</title>
        <authorList>
            <person name="Watanabe M."/>
            <person name="Kojima H."/>
            <person name="Fukui M."/>
        </authorList>
    </citation>
    <scope>NUCLEOTIDE SEQUENCE [LARGE SCALE GENOMIC DNA]</scope>
    <source>
        <strain evidence="2">oXyS1</strain>
    </source>
</reference>
<accession>A0A5K8AAB2</accession>
<dbReference type="AlphaFoldDB" id="A0A5K8AAB2"/>
<evidence type="ECO:0008006" key="3">
    <source>
        <dbReference type="Google" id="ProtNLM"/>
    </source>
</evidence>
<dbReference type="Proteomes" id="UP000422108">
    <property type="component" value="Chromosome"/>
</dbReference>
<proteinExistence type="predicted"/>
<sequence length="159" mass="18428">MNDSLIDVVIPKENAVFWMDDRGRWHNRHGRFEHKRIIDHFNQAIRRDGDGYYVTQVRGNVREKVYFHYADTPLFVVRIIEKTDLKGVLNTGEAIIIDPPALCIENDQLYQVRGVERIKFSDRALLTLASHLKETANGLIFQMGDRSWPIPENSDCCAT</sequence>
<dbReference type="RefSeq" id="WP_155310602.1">
    <property type="nucleotide sequence ID" value="NZ_AP021879.1"/>
</dbReference>
<evidence type="ECO:0000313" key="1">
    <source>
        <dbReference type="EMBL" id="BBO89398.1"/>
    </source>
</evidence>
<organism evidence="1 2">
    <name type="scientific">Desulfosarcina ovata subsp. ovata</name>
    <dbReference type="NCBI Taxonomy" id="2752305"/>
    <lineage>
        <taxon>Bacteria</taxon>
        <taxon>Pseudomonadati</taxon>
        <taxon>Thermodesulfobacteriota</taxon>
        <taxon>Desulfobacteria</taxon>
        <taxon>Desulfobacterales</taxon>
        <taxon>Desulfosarcinaceae</taxon>
        <taxon>Desulfosarcina</taxon>
    </lineage>
</organism>
<protein>
    <recommendedName>
        <fullName evidence="3">MFS transporter permease</fullName>
    </recommendedName>
</protein>
<keyword evidence="2" id="KW-1185">Reference proteome</keyword>
<name>A0A5K8AAB2_9BACT</name>